<sequence>MPILTKPLGAQPKQLYPEPPKNGLRARLSRFMQASLLSSKSQPCSPTPSPSPPSSTTTTTTTTDASPPVSPSQNAPPSQTSSLKGRATKRAPRTKPTGMIISGDKTIYIPRYASKAHGSSFAGNRKSMQQLQMQSVPRSAMNPGPKKKTKPKRRSPEQIREGRGKSDPGPKSGCLRKGGEGGGEEAGEKKKEEEKKEEIKVKRLSSSSGDGRRRNPKLRSEYQRESSGSSEGMGVEGGEDGKGKSSESRSRPSSMGPDEDTGALDIEEDSPDVSTSPPLPSSHKRMYPPP</sequence>
<dbReference type="Proteomes" id="UP000799324">
    <property type="component" value="Unassembled WGS sequence"/>
</dbReference>
<reference evidence="2" key="1">
    <citation type="journal article" date="2020" name="Stud. Mycol.">
        <title>101 Dothideomycetes genomes: a test case for predicting lifestyles and emergence of pathogens.</title>
        <authorList>
            <person name="Haridas S."/>
            <person name="Albert R."/>
            <person name="Binder M."/>
            <person name="Bloem J."/>
            <person name="Labutti K."/>
            <person name="Salamov A."/>
            <person name="Andreopoulos B."/>
            <person name="Baker S."/>
            <person name="Barry K."/>
            <person name="Bills G."/>
            <person name="Bluhm B."/>
            <person name="Cannon C."/>
            <person name="Castanera R."/>
            <person name="Culley D."/>
            <person name="Daum C."/>
            <person name="Ezra D."/>
            <person name="Gonzalez J."/>
            <person name="Henrissat B."/>
            <person name="Kuo A."/>
            <person name="Liang C."/>
            <person name="Lipzen A."/>
            <person name="Lutzoni F."/>
            <person name="Magnuson J."/>
            <person name="Mondo S."/>
            <person name="Nolan M."/>
            <person name="Ohm R."/>
            <person name="Pangilinan J."/>
            <person name="Park H.-J."/>
            <person name="Ramirez L."/>
            <person name="Alfaro M."/>
            <person name="Sun H."/>
            <person name="Tritt A."/>
            <person name="Yoshinaga Y."/>
            <person name="Zwiers L.-H."/>
            <person name="Turgeon B."/>
            <person name="Goodwin S."/>
            <person name="Spatafora J."/>
            <person name="Crous P."/>
            <person name="Grigoriev I."/>
        </authorList>
    </citation>
    <scope>NUCLEOTIDE SEQUENCE</scope>
    <source>
        <strain evidence="2">CBS 122681</strain>
    </source>
</reference>
<evidence type="ECO:0000313" key="3">
    <source>
        <dbReference type="Proteomes" id="UP000799324"/>
    </source>
</evidence>
<feature type="compositionally biased region" description="Basic and acidic residues" evidence="1">
    <location>
        <begin position="154"/>
        <end position="168"/>
    </location>
</feature>
<feature type="compositionally biased region" description="Basic and acidic residues" evidence="1">
    <location>
        <begin position="239"/>
        <end position="250"/>
    </location>
</feature>
<evidence type="ECO:0000313" key="2">
    <source>
        <dbReference type="EMBL" id="KAF2647360.1"/>
    </source>
</evidence>
<gene>
    <name evidence="2" type="ORF">K491DRAFT_784776</name>
</gene>
<dbReference type="AlphaFoldDB" id="A0A6A6SIE8"/>
<feature type="compositionally biased region" description="Polar residues" evidence="1">
    <location>
        <begin position="126"/>
        <end position="137"/>
    </location>
</feature>
<organism evidence="2 3">
    <name type="scientific">Lophiostoma macrostomum CBS 122681</name>
    <dbReference type="NCBI Taxonomy" id="1314788"/>
    <lineage>
        <taxon>Eukaryota</taxon>
        <taxon>Fungi</taxon>
        <taxon>Dikarya</taxon>
        <taxon>Ascomycota</taxon>
        <taxon>Pezizomycotina</taxon>
        <taxon>Dothideomycetes</taxon>
        <taxon>Pleosporomycetidae</taxon>
        <taxon>Pleosporales</taxon>
        <taxon>Lophiostomataceae</taxon>
        <taxon>Lophiostoma</taxon>
    </lineage>
</organism>
<feature type="region of interest" description="Disordered" evidence="1">
    <location>
        <begin position="36"/>
        <end position="290"/>
    </location>
</feature>
<feature type="compositionally biased region" description="Acidic residues" evidence="1">
    <location>
        <begin position="257"/>
        <end position="271"/>
    </location>
</feature>
<keyword evidence="3" id="KW-1185">Reference proteome</keyword>
<dbReference type="EMBL" id="MU004630">
    <property type="protein sequence ID" value="KAF2647360.1"/>
    <property type="molecule type" value="Genomic_DNA"/>
</dbReference>
<accession>A0A6A6SIE8</accession>
<feature type="compositionally biased region" description="Low complexity" evidence="1">
    <location>
        <begin position="54"/>
        <end position="67"/>
    </location>
</feature>
<feature type="compositionally biased region" description="Basic and acidic residues" evidence="1">
    <location>
        <begin position="210"/>
        <end position="224"/>
    </location>
</feature>
<proteinExistence type="predicted"/>
<feature type="compositionally biased region" description="Basic and acidic residues" evidence="1">
    <location>
        <begin position="186"/>
        <end position="201"/>
    </location>
</feature>
<protein>
    <submittedName>
        <fullName evidence="2">Uncharacterized protein</fullName>
    </submittedName>
</protein>
<feature type="region of interest" description="Disordered" evidence="1">
    <location>
        <begin position="1"/>
        <end position="23"/>
    </location>
</feature>
<feature type="compositionally biased region" description="Polar residues" evidence="1">
    <location>
        <begin position="73"/>
        <end position="83"/>
    </location>
</feature>
<name>A0A6A6SIE8_9PLEO</name>
<evidence type="ECO:0000256" key="1">
    <source>
        <dbReference type="SAM" id="MobiDB-lite"/>
    </source>
</evidence>